<organism evidence="2 3">
    <name type="scientific">Dibothriocephalus latus</name>
    <name type="common">Fish tapeworm</name>
    <name type="synonym">Diphyllobothrium latum</name>
    <dbReference type="NCBI Taxonomy" id="60516"/>
    <lineage>
        <taxon>Eukaryota</taxon>
        <taxon>Metazoa</taxon>
        <taxon>Spiralia</taxon>
        <taxon>Lophotrochozoa</taxon>
        <taxon>Platyhelminthes</taxon>
        <taxon>Cestoda</taxon>
        <taxon>Eucestoda</taxon>
        <taxon>Diphyllobothriidea</taxon>
        <taxon>Diphyllobothriidae</taxon>
        <taxon>Dibothriocephalus</taxon>
    </lineage>
</organism>
<protein>
    <submittedName>
        <fullName evidence="2">Uncharacterized protein</fullName>
    </submittedName>
</protein>
<evidence type="ECO:0000256" key="1">
    <source>
        <dbReference type="SAM" id="MobiDB-lite"/>
    </source>
</evidence>
<reference evidence="2 3" key="1">
    <citation type="submission" date="2018-11" db="EMBL/GenBank/DDBJ databases">
        <authorList>
            <consortium name="Pathogen Informatics"/>
        </authorList>
    </citation>
    <scope>NUCLEOTIDE SEQUENCE [LARGE SCALE GENOMIC DNA]</scope>
</reference>
<feature type="compositionally biased region" description="Pro residues" evidence="1">
    <location>
        <begin position="63"/>
        <end position="73"/>
    </location>
</feature>
<accession>A0A3P7NPY0</accession>
<feature type="region of interest" description="Disordered" evidence="1">
    <location>
        <begin position="51"/>
        <end position="73"/>
    </location>
</feature>
<dbReference type="Proteomes" id="UP000281553">
    <property type="component" value="Unassembled WGS sequence"/>
</dbReference>
<evidence type="ECO:0000313" key="3">
    <source>
        <dbReference type="Proteomes" id="UP000281553"/>
    </source>
</evidence>
<proteinExistence type="predicted"/>
<name>A0A3P7NPY0_DIBLA</name>
<keyword evidence="3" id="KW-1185">Reference proteome</keyword>
<sequence length="73" mass="7764">METLPKSKSLVPAQRTKDREFLEAMHSNEACATTHIVSDANDIALKADGSVVTHSTSASMPERSPPVTDPAGE</sequence>
<dbReference type="AlphaFoldDB" id="A0A3P7NPY0"/>
<gene>
    <name evidence="2" type="ORF">DILT_LOCUS17430</name>
</gene>
<evidence type="ECO:0000313" key="2">
    <source>
        <dbReference type="EMBL" id="VDN37798.1"/>
    </source>
</evidence>
<dbReference type="EMBL" id="UYRU01091718">
    <property type="protein sequence ID" value="VDN37798.1"/>
    <property type="molecule type" value="Genomic_DNA"/>
</dbReference>